<dbReference type="AlphaFoldDB" id="G4ZFA9"/>
<sequence length="349" mass="39292">MTLQRSPRSDADRRREREMQHELLKFHREQDDPIATNLTKKRVREPRVEVETNPFCVERQLADSYQQLNFNKNPRFYQVSVQDGARAGQNPRNHSSFINQSADLAASSRVDLRARPEFSTLPPATSYTPAVAHFATPKVFSVDSSDLRQERNCKCSGDAKASARRLFPPGHDQYGAQLTSQSVTFGHRPSSAARMFDHLSNTVSGTSSPRNQRSTKSSSRRATSTPVRTGMSVMELAQLLTPAKSAQSSSLASKSSSKTLQRWKPGSTKSSPDPCEAFSLDEEVDDELRRQDADRKKKAREMKLEKGFINYVYNPPRELKPGQFPPPDQTTAQLIDKYRKLAVGKMPDF</sequence>
<dbReference type="SMR" id="G4ZFA9"/>
<feature type="compositionally biased region" description="Low complexity" evidence="1">
    <location>
        <begin position="243"/>
        <end position="258"/>
    </location>
</feature>
<proteinExistence type="predicted"/>
<keyword evidence="3" id="KW-1185">Reference proteome</keyword>
<reference evidence="2 3" key="1">
    <citation type="journal article" date="2006" name="Science">
        <title>Phytophthora genome sequences uncover evolutionary origins and mechanisms of pathogenesis.</title>
        <authorList>
            <person name="Tyler B.M."/>
            <person name="Tripathy S."/>
            <person name="Zhang X."/>
            <person name="Dehal P."/>
            <person name="Jiang R.H."/>
            <person name="Aerts A."/>
            <person name="Arredondo F.D."/>
            <person name="Baxter L."/>
            <person name="Bensasson D."/>
            <person name="Beynon J.L."/>
            <person name="Chapman J."/>
            <person name="Damasceno C.M."/>
            <person name="Dorrance A.E."/>
            <person name="Dou D."/>
            <person name="Dickerman A.W."/>
            <person name="Dubchak I.L."/>
            <person name="Garbelotto M."/>
            <person name="Gijzen M."/>
            <person name="Gordon S.G."/>
            <person name="Govers F."/>
            <person name="Grunwald N.J."/>
            <person name="Huang W."/>
            <person name="Ivors K.L."/>
            <person name="Jones R.W."/>
            <person name="Kamoun S."/>
            <person name="Krampis K."/>
            <person name="Lamour K.H."/>
            <person name="Lee M.K."/>
            <person name="McDonald W.H."/>
            <person name="Medina M."/>
            <person name="Meijer H.J."/>
            <person name="Nordberg E.K."/>
            <person name="Maclean D.J."/>
            <person name="Ospina-Giraldo M.D."/>
            <person name="Morris P.F."/>
            <person name="Phuntumart V."/>
            <person name="Putnam N.H."/>
            <person name="Rash S."/>
            <person name="Rose J.K."/>
            <person name="Sakihama Y."/>
            <person name="Salamov A.A."/>
            <person name="Savidor A."/>
            <person name="Scheuring C.F."/>
            <person name="Smith B.M."/>
            <person name="Sobral B.W."/>
            <person name="Terry A."/>
            <person name="Torto-Alalibo T.A."/>
            <person name="Win J."/>
            <person name="Xu Z."/>
            <person name="Zhang H."/>
            <person name="Grigoriev I.V."/>
            <person name="Rokhsar D.S."/>
            <person name="Boore J.L."/>
        </authorList>
    </citation>
    <scope>NUCLEOTIDE SEQUENCE [LARGE SCALE GENOMIC DNA]</scope>
    <source>
        <strain evidence="2 3">P6497</strain>
    </source>
</reference>
<feature type="compositionally biased region" description="Low complexity" evidence="1">
    <location>
        <begin position="214"/>
        <end position="225"/>
    </location>
</feature>
<dbReference type="GeneID" id="20657857"/>
<organism evidence="2 3">
    <name type="scientific">Phytophthora sojae (strain P6497)</name>
    <name type="common">Soybean stem and root rot agent</name>
    <name type="synonym">Phytophthora megasperma f. sp. glycines</name>
    <dbReference type="NCBI Taxonomy" id="1094619"/>
    <lineage>
        <taxon>Eukaryota</taxon>
        <taxon>Sar</taxon>
        <taxon>Stramenopiles</taxon>
        <taxon>Oomycota</taxon>
        <taxon>Peronosporomycetes</taxon>
        <taxon>Peronosporales</taxon>
        <taxon>Peronosporaceae</taxon>
        <taxon>Phytophthora</taxon>
    </lineage>
</organism>
<accession>G4ZFA9</accession>
<dbReference type="KEGG" id="psoj:PHYSODRAFT_500600"/>
<protein>
    <submittedName>
        <fullName evidence="2">Uncharacterized protein</fullName>
    </submittedName>
</protein>
<dbReference type="OMA" id="RVEMETN"/>
<feature type="compositionally biased region" description="Polar residues" evidence="1">
    <location>
        <begin position="200"/>
        <end position="212"/>
    </location>
</feature>
<evidence type="ECO:0000313" key="3">
    <source>
        <dbReference type="Proteomes" id="UP000002640"/>
    </source>
</evidence>
<evidence type="ECO:0000313" key="2">
    <source>
        <dbReference type="EMBL" id="EGZ16612.1"/>
    </source>
</evidence>
<dbReference type="Proteomes" id="UP000002640">
    <property type="component" value="Unassembled WGS sequence"/>
</dbReference>
<evidence type="ECO:0000256" key="1">
    <source>
        <dbReference type="SAM" id="MobiDB-lite"/>
    </source>
</evidence>
<gene>
    <name evidence="2" type="ORF">PHYSODRAFT_500600</name>
</gene>
<dbReference type="InParanoid" id="G4ZFA9"/>
<dbReference type="EMBL" id="JH159154">
    <property type="protein sequence ID" value="EGZ16612.1"/>
    <property type="molecule type" value="Genomic_DNA"/>
</dbReference>
<dbReference type="RefSeq" id="XP_009525670.1">
    <property type="nucleotide sequence ID" value="XM_009527375.1"/>
</dbReference>
<feature type="compositionally biased region" description="Basic and acidic residues" evidence="1">
    <location>
        <begin position="287"/>
        <end position="299"/>
    </location>
</feature>
<feature type="region of interest" description="Disordered" evidence="1">
    <location>
        <begin position="200"/>
        <end position="299"/>
    </location>
</feature>
<name>G4ZFA9_PHYSP</name>